<dbReference type="GO" id="GO:0051213">
    <property type="term" value="F:dioxygenase activity"/>
    <property type="evidence" value="ECO:0007669"/>
    <property type="project" value="UniProtKB-KW"/>
</dbReference>
<dbReference type="RefSeq" id="WP_088481214.1">
    <property type="nucleotide sequence ID" value="NZ_JBCNLH010000010.1"/>
</dbReference>
<dbReference type="SUPFAM" id="SSF51197">
    <property type="entry name" value="Clavaminate synthase-like"/>
    <property type="match status" value="1"/>
</dbReference>
<dbReference type="AlphaFoldDB" id="A0A254NB82"/>
<keyword evidence="7" id="KW-1185">Reference proteome</keyword>
<organism evidence="6 7">
    <name type="scientific">Roseateles puraquae</name>
    <dbReference type="NCBI Taxonomy" id="431059"/>
    <lineage>
        <taxon>Bacteria</taxon>
        <taxon>Pseudomonadati</taxon>
        <taxon>Pseudomonadota</taxon>
        <taxon>Betaproteobacteria</taxon>
        <taxon>Burkholderiales</taxon>
        <taxon>Sphaerotilaceae</taxon>
        <taxon>Roseateles</taxon>
    </lineage>
</organism>
<dbReference type="Pfam" id="PF05118">
    <property type="entry name" value="Asp_Arg_Hydrox"/>
    <property type="match status" value="1"/>
</dbReference>
<keyword evidence="3" id="KW-0560">Oxidoreductase</keyword>
<dbReference type="Gene3D" id="2.60.120.330">
    <property type="entry name" value="B-lactam Antibiotic, Isopenicillin N Synthase, Chain"/>
    <property type="match status" value="1"/>
</dbReference>
<dbReference type="InterPro" id="IPR007803">
    <property type="entry name" value="Asp/Arg/Pro-Hydrxlase"/>
</dbReference>
<keyword evidence="4" id="KW-1133">Transmembrane helix</keyword>
<dbReference type="EMBL" id="NISI01000001">
    <property type="protein sequence ID" value="OWR05000.1"/>
    <property type="molecule type" value="Genomic_DNA"/>
</dbReference>
<dbReference type="InterPro" id="IPR051821">
    <property type="entry name" value="Asp/Asn_beta-hydroxylase"/>
</dbReference>
<name>A0A254NB82_9BURK</name>
<evidence type="ECO:0000256" key="3">
    <source>
        <dbReference type="ARBA" id="ARBA00023002"/>
    </source>
</evidence>
<sequence>MNHDIPYFKIAIVAIFIASTVYVHFRGRVRLRFFRQLMDHSTFMAPINCLMYLFSKLPAKPYLPVSGFPELKLLEDHWQDIRAEAFKLAEAGEIKKSDKYNDAGFNSFFKTGWTRFHLKWYGDAHPSARELCPVTTELLQRIPTVKAAMFAALPPGGRLVTHRDPFAGSVRYHLGLVTPNDDRCYISVDGERYSWRDGQGVIFDETYLHYAENQSDQMRIILFCDVERPLNNPIARAFNHFISHTLIRAAAAPNSDSDKTGGINKAFGYVQQVRLFGKRIKARSRFAYYAIQWVVFGGLLLWWLWP</sequence>
<reference evidence="6 7" key="1">
    <citation type="journal article" date="2007" name="Int. J. Syst. Evol. Microbiol.">
        <title>Description of Pelomonas aquatica sp. nov. and Pelomonas puraquae sp. nov., isolated from industrial and haemodialysis water.</title>
        <authorList>
            <person name="Gomila M."/>
            <person name="Bowien B."/>
            <person name="Falsen E."/>
            <person name="Moore E.R."/>
            <person name="Lalucat J."/>
        </authorList>
    </citation>
    <scope>NUCLEOTIDE SEQUENCE [LARGE SCALE GENOMIC DNA]</scope>
    <source>
        <strain evidence="6 7">CCUG 52769</strain>
    </source>
</reference>
<keyword evidence="4" id="KW-0812">Transmembrane</keyword>
<gene>
    <name evidence="6" type="ORF">CDO81_00470</name>
</gene>
<evidence type="ECO:0000256" key="4">
    <source>
        <dbReference type="SAM" id="Phobius"/>
    </source>
</evidence>
<evidence type="ECO:0000313" key="7">
    <source>
        <dbReference type="Proteomes" id="UP000197446"/>
    </source>
</evidence>
<feature type="transmembrane region" description="Helical" evidence="4">
    <location>
        <begin position="286"/>
        <end position="305"/>
    </location>
</feature>
<evidence type="ECO:0000256" key="2">
    <source>
        <dbReference type="ARBA" id="ARBA00022964"/>
    </source>
</evidence>
<dbReference type="PANTHER" id="PTHR46332:SF5">
    <property type="entry name" value="ASPARTATE BETA-HYDROXYLASE DOMAIN CONTAINING 2"/>
    <property type="match status" value="1"/>
</dbReference>
<dbReference type="OrthoDB" id="21665at2"/>
<protein>
    <submittedName>
        <fullName evidence="6">Lipid A hydroxylase LpxO</fullName>
    </submittedName>
</protein>
<dbReference type="Proteomes" id="UP000197446">
    <property type="component" value="Unassembled WGS sequence"/>
</dbReference>
<evidence type="ECO:0000259" key="5">
    <source>
        <dbReference type="Pfam" id="PF05118"/>
    </source>
</evidence>
<accession>A0A254NB82</accession>
<feature type="transmembrane region" description="Helical" evidence="4">
    <location>
        <begin position="6"/>
        <end position="25"/>
    </location>
</feature>
<keyword evidence="4" id="KW-0472">Membrane</keyword>
<proteinExistence type="inferred from homology"/>
<feature type="domain" description="Aspartyl/asparaginy/proline hydroxylase" evidence="5">
    <location>
        <begin position="75"/>
        <end position="229"/>
    </location>
</feature>
<keyword evidence="2" id="KW-0223">Dioxygenase</keyword>
<evidence type="ECO:0000256" key="1">
    <source>
        <dbReference type="ARBA" id="ARBA00007730"/>
    </source>
</evidence>
<dbReference type="InterPro" id="IPR027443">
    <property type="entry name" value="IPNS-like_sf"/>
</dbReference>
<dbReference type="PANTHER" id="PTHR46332">
    <property type="entry name" value="ASPARTATE BETA-HYDROXYLASE DOMAIN-CONTAINING PROTEIN 2"/>
    <property type="match status" value="1"/>
</dbReference>
<comment type="similarity">
    <text evidence="1">Belongs to the aspartyl/asparaginyl beta-hydroxylase family.</text>
</comment>
<comment type="caution">
    <text evidence="6">The sequence shown here is derived from an EMBL/GenBank/DDBJ whole genome shotgun (WGS) entry which is preliminary data.</text>
</comment>
<evidence type="ECO:0000313" key="6">
    <source>
        <dbReference type="EMBL" id="OWR05000.1"/>
    </source>
</evidence>